<dbReference type="EMBL" id="PKPP01004989">
    <property type="protein sequence ID" value="PWA61928.1"/>
    <property type="molecule type" value="Genomic_DNA"/>
</dbReference>
<dbReference type="GO" id="GO:0006281">
    <property type="term" value="P:DNA repair"/>
    <property type="evidence" value="ECO:0007669"/>
    <property type="project" value="InterPro"/>
</dbReference>
<organism evidence="2 3">
    <name type="scientific">Artemisia annua</name>
    <name type="common">Sweet wormwood</name>
    <dbReference type="NCBI Taxonomy" id="35608"/>
    <lineage>
        <taxon>Eukaryota</taxon>
        <taxon>Viridiplantae</taxon>
        <taxon>Streptophyta</taxon>
        <taxon>Embryophyta</taxon>
        <taxon>Tracheophyta</taxon>
        <taxon>Spermatophyta</taxon>
        <taxon>Magnoliopsida</taxon>
        <taxon>eudicotyledons</taxon>
        <taxon>Gunneridae</taxon>
        <taxon>Pentapetalae</taxon>
        <taxon>asterids</taxon>
        <taxon>campanulids</taxon>
        <taxon>Asterales</taxon>
        <taxon>Asteraceae</taxon>
        <taxon>Asteroideae</taxon>
        <taxon>Anthemideae</taxon>
        <taxon>Artemisiinae</taxon>
        <taxon>Artemisia</taxon>
    </lineage>
</organism>
<dbReference type="STRING" id="35608.A0A2U1ML01"/>
<dbReference type="AlphaFoldDB" id="A0A2U1ML01"/>
<sequence>MDAFYEALETLSNTSLKGKPVAIGGMSMLSTANYEVQNAFFLLLQLLGNAYHTELLIKVVDRKIIELEVIRDLSKIDRIYTWMLFMKLLRP</sequence>
<dbReference type="SUPFAM" id="SSF56672">
    <property type="entry name" value="DNA/RNA polymerases"/>
    <property type="match status" value="1"/>
</dbReference>
<dbReference type="InterPro" id="IPR050116">
    <property type="entry name" value="DNA_polymerase-Y"/>
</dbReference>
<dbReference type="GO" id="GO:0003887">
    <property type="term" value="F:DNA-directed DNA polymerase activity"/>
    <property type="evidence" value="ECO:0007669"/>
    <property type="project" value="TreeGrafter"/>
</dbReference>
<evidence type="ECO:0000313" key="2">
    <source>
        <dbReference type="EMBL" id="PWA61928.1"/>
    </source>
</evidence>
<dbReference type="PANTHER" id="PTHR11076">
    <property type="entry name" value="DNA REPAIR POLYMERASE UMUC / TRANSFERASE FAMILY MEMBER"/>
    <property type="match status" value="1"/>
</dbReference>
<dbReference type="GO" id="GO:0005634">
    <property type="term" value="C:nucleus"/>
    <property type="evidence" value="ECO:0007669"/>
    <property type="project" value="TreeGrafter"/>
</dbReference>
<dbReference type="PANTHER" id="PTHR11076:SF33">
    <property type="entry name" value="DNA POLYMERASE KAPPA"/>
    <property type="match status" value="1"/>
</dbReference>
<dbReference type="Gene3D" id="3.40.1170.60">
    <property type="match status" value="1"/>
</dbReference>
<dbReference type="Proteomes" id="UP000245207">
    <property type="component" value="Unassembled WGS sequence"/>
</dbReference>
<reference evidence="2 3" key="1">
    <citation type="journal article" date="2018" name="Mol. Plant">
        <title>The genome of Artemisia annua provides insight into the evolution of Asteraceae family and artemisinin biosynthesis.</title>
        <authorList>
            <person name="Shen Q."/>
            <person name="Zhang L."/>
            <person name="Liao Z."/>
            <person name="Wang S."/>
            <person name="Yan T."/>
            <person name="Shi P."/>
            <person name="Liu M."/>
            <person name="Fu X."/>
            <person name="Pan Q."/>
            <person name="Wang Y."/>
            <person name="Lv Z."/>
            <person name="Lu X."/>
            <person name="Zhang F."/>
            <person name="Jiang W."/>
            <person name="Ma Y."/>
            <person name="Chen M."/>
            <person name="Hao X."/>
            <person name="Li L."/>
            <person name="Tang Y."/>
            <person name="Lv G."/>
            <person name="Zhou Y."/>
            <person name="Sun X."/>
            <person name="Brodelius P.E."/>
            <person name="Rose J.K.C."/>
            <person name="Tang K."/>
        </authorList>
    </citation>
    <scope>NUCLEOTIDE SEQUENCE [LARGE SCALE GENOMIC DNA]</scope>
    <source>
        <strain evidence="3">cv. Huhao1</strain>
        <tissue evidence="2">Leaf</tissue>
    </source>
</reference>
<dbReference type="InterPro" id="IPR001126">
    <property type="entry name" value="UmuC"/>
</dbReference>
<dbReference type="OrthoDB" id="1747274at2759"/>
<dbReference type="PROSITE" id="PS50173">
    <property type="entry name" value="UMUC"/>
    <property type="match status" value="1"/>
</dbReference>
<dbReference type="InterPro" id="IPR043502">
    <property type="entry name" value="DNA/RNA_pol_sf"/>
</dbReference>
<feature type="domain" description="UmuC" evidence="1">
    <location>
        <begin position="1"/>
        <end position="38"/>
    </location>
</feature>
<evidence type="ECO:0000259" key="1">
    <source>
        <dbReference type="PROSITE" id="PS50173"/>
    </source>
</evidence>
<keyword evidence="3" id="KW-1185">Reference proteome</keyword>
<protein>
    <submittedName>
        <fullName evidence="2">DNA polymerase kappa</fullName>
    </submittedName>
</protein>
<evidence type="ECO:0000313" key="3">
    <source>
        <dbReference type="Proteomes" id="UP000245207"/>
    </source>
</evidence>
<comment type="caution">
    <text evidence="2">The sequence shown here is derived from an EMBL/GenBank/DDBJ whole genome shotgun (WGS) entry which is preliminary data.</text>
</comment>
<proteinExistence type="predicted"/>
<gene>
    <name evidence="2" type="ORF">CTI12_AA351940</name>
</gene>
<accession>A0A2U1ML01</accession>
<dbReference type="Pfam" id="PF00817">
    <property type="entry name" value="IMS"/>
    <property type="match status" value="1"/>
</dbReference>
<name>A0A2U1ML01_ARTAN</name>
<dbReference type="GO" id="GO:0042276">
    <property type="term" value="P:error-prone translesion synthesis"/>
    <property type="evidence" value="ECO:0007669"/>
    <property type="project" value="TreeGrafter"/>
</dbReference>